<dbReference type="GO" id="GO:0005096">
    <property type="term" value="F:GTPase activator activity"/>
    <property type="evidence" value="ECO:0007669"/>
    <property type="project" value="UniProtKB-KW"/>
</dbReference>
<dbReference type="EMBL" id="BGPR01152106">
    <property type="protein sequence ID" value="GBL62072.1"/>
    <property type="molecule type" value="Genomic_DNA"/>
</dbReference>
<sequence length="114" mass="12567">MDFPGSRDIENGGVGALHVVGVQAVLTEYLIRYTDIIFSEKMPVFPSPKISEVETPKKTRPKSLAISTPTKLLSLEEARSRALTSNLPSEQQKFIDVGGGEENLPIKYHTVIEL</sequence>
<protein>
    <recommendedName>
        <fullName evidence="7">Rho-GAP domain-containing protein</fullName>
    </recommendedName>
</protein>
<dbReference type="InterPro" id="IPR051576">
    <property type="entry name" value="PX-Rho_GAP"/>
</dbReference>
<gene>
    <name evidence="4" type="ORF">AVEN_104726_1</name>
    <name evidence="5" type="ORF">AVEN_140962_1</name>
    <name evidence="2" type="ORF">AVEN_269794_1</name>
    <name evidence="3" type="ORF">AVEN_46359_1</name>
</gene>
<comment type="caution">
    <text evidence="3">The sequence shown here is derived from an EMBL/GenBank/DDBJ whole genome shotgun (WGS) entry which is preliminary data.</text>
</comment>
<evidence type="ECO:0000256" key="1">
    <source>
        <dbReference type="ARBA" id="ARBA00022468"/>
    </source>
</evidence>
<dbReference type="AlphaFoldDB" id="A0A4Y1ZR86"/>
<keyword evidence="1" id="KW-0343">GTPase activation</keyword>
<dbReference type="EMBL" id="BGPR01152125">
    <property type="protein sequence ID" value="GBL62169.1"/>
    <property type="molecule type" value="Genomic_DNA"/>
</dbReference>
<evidence type="ECO:0000313" key="4">
    <source>
        <dbReference type="EMBL" id="GBL62142.1"/>
    </source>
</evidence>
<dbReference type="GO" id="GO:0007264">
    <property type="term" value="P:small GTPase-mediated signal transduction"/>
    <property type="evidence" value="ECO:0007669"/>
    <property type="project" value="TreeGrafter"/>
</dbReference>
<dbReference type="Proteomes" id="UP000499080">
    <property type="component" value="Unassembled WGS sequence"/>
</dbReference>
<proteinExistence type="predicted"/>
<feature type="non-terminal residue" evidence="3">
    <location>
        <position position="114"/>
    </location>
</feature>
<dbReference type="EMBL" id="BGPR01152120">
    <property type="protein sequence ID" value="GBL62142.1"/>
    <property type="molecule type" value="Genomic_DNA"/>
</dbReference>
<dbReference type="OrthoDB" id="5873004at2759"/>
<reference evidence="3 6" key="1">
    <citation type="journal article" date="2019" name="Sci. Rep.">
        <title>Orb-weaving spider Araneus ventricosus genome elucidates the spidroin gene catalogue.</title>
        <authorList>
            <person name="Kono N."/>
            <person name="Nakamura H."/>
            <person name="Ohtoshi R."/>
            <person name="Moran D.A.P."/>
            <person name="Shinohara A."/>
            <person name="Yoshida Y."/>
            <person name="Fujiwara M."/>
            <person name="Mori M."/>
            <person name="Tomita M."/>
            <person name="Arakawa K."/>
        </authorList>
    </citation>
    <scope>NUCLEOTIDE SEQUENCE [LARGE SCALE GENOMIC DNA]</scope>
</reference>
<accession>A0A4Y1ZR86</accession>
<evidence type="ECO:0000313" key="6">
    <source>
        <dbReference type="Proteomes" id="UP000499080"/>
    </source>
</evidence>
<keyword evidence="6" id="KW-1185">Reference proteome</keyword>
<evidence type="ECO:0008006" key="7">
    <source>
        <dbReference type="Google" id="ProtNLM"/>
    </source>
</evidence>
<dbReference type="PANTHER" id="PTHR15729:SF10">
    <property type="entry name" value="GTPASE-ACTIVATING PROTEIN CDGAPR"/>
    <property type="match status" value="1"/>
</dbReference>
<dbReference type="EMBL" id="BGPR01152111">
    <property type="protein sequence ID" value="GBL62096.1"/>
    <property type="molecule type" value="Genomic_DNA"/>
</dbReference>
<dbReference type="PANTHER" id="PTHR15729">
    <property type="entry name" value="CDC42 GTPASE-ACTIVATING PROTEIN"/>
    <property type="match status" value="1"/>
</dbReference>
<organism evidence="3 6">
    <name type="scientific">Araneus ventricosus</name>
    <name type="common">Orbweaver spider</name>
    <name type="synonym">Epeira ventricosa</name>
    <dbReference type="NCBI Taxonomy" id="182803"/>
    <lineage>
        <taxon>Eukaryota</taxon>
        <taxon>Metazoa</taxon>
        <taxon>Ecdysozoa</taxon>
        <taxon>Arthropoda</taxon>
        <taxon>Chelicerata</taxon>
        <taxon>Arachnida</taxon>
        <taxon>Araneae</taxon>
        <taxon>Araneomorphae</taxon>
        <taxon>Entelegynae</taxon>
        <taxon>Araneoidea</taxon>
        <taxon>Araneidae</taxon>
        <taxon>Araneus</taxon>
    </lineage>
</organism>
<evidence type="ECO:0000313" key="5">
    <source>
        <dbReference type="EMBL" id="GBL62169.1"/>
    </source>
</evidence>
<evidence type="ECO:0000313" key="2">
    <source>
        <dbReference type="EMBL" id="GBL62072.1"/>
    </source>
</evidence>
<evidence type="ECO:0000313" key="3">
    <source>
        <dbReference type="EMBL" id="GBL62096.1"/>
    </source>
</evidence>
<name>A0A4Y1ZR86_ARAVE</name>